<dbReference type="InterPro" id="IPR029069">
    <property type="entry name" value="HotDog_dom_sf"/>
</dbReference>
<dbReference type="PANTHER" id="PTHR12418:SF19">
    <property type="entry name" value="ACYL-COENZYME A THIOESTERASE THEM4"/>
    <property type="match status" value="1"/>
</dbReference>
<keyword evidence="3" id="KW-0276">Fatty acid metabolism</keyword>
<keyword evidence="4" id="KW-0443">Lipid metabolism</keyword>
<sequence length="165" mass="17960">MNDQALSLQAVAAPDGICYGCGSAHPGGLHVQSHWAEDGIHLICRHTPDATFTGWPGLVYGGLLAMLVDCHSNWTAMAYHYRNEGRAPGSLPRIDCVTGRLGLEYLKPTPMGVELLLKARVEGEVARKSRVICEVWADGVLTVRADSVFVRVDTDKLQRQAHARA</sequence>
<proteinExistence type="predicted"/>
<dbReference type="GO" id="GO:0006631">
    <property type="term" value="P:fatty acid metabolic process"/>
    <property type="evidence" value="ECO:0007669"/>
    <property type="project" value="UniProtKB-KW"/>
</dbReference>
<evidence type="ECO:0000256" key="4">
    <source>
        <dbReference type="ARBA" id="ARBA00023098"/>
    </source>
</evidence>
<dbReference type="PANTHER" id="PTHR12418">
    <property type="entry name" value="ACYL-COENZYME A THIOESTERASE THEM4"/>
    <property type="match status" value="1"/>
</dbReference>
<accession>A0A2V4KI27</accession>
<reference evidence="5 6" key="1">
    <citation type="submission" date="2020-11" db="EMBL/GenBank/DDBJ databases">
        <title>Pseudomonas fulva producing VIM-24.</title>
        <authorList>
            <person name="Liu S."/>
        </authorList>
    </citation>
    <scope>NUCLEOTIDE SEQUENCE [LARGE SCALE GENOMIC DNA]</scope>
    <source>
        <strain evidence="5 6">ZDHY414</strain>
    </source>
</reference>
<evidence type="ECO:0000313" key="6">
    <source>
        <dbReference type="Proteomes" id="UP000594430"/>
    </source>
</evidence>
<dbReference type="Proteomes" id="UP000594430">
    <property type="component" value="Chromosome"/>
</dbReference>
<organism evidence="5 6">
    <name type="scientific">Pseudomonas fulva</name>
    <dbReference type="NCBI Taxonomy" id="47880"/>
    <lineage>
        <taxon>Bacteria</taxon>
        <taxon>Pseudomonadati</taxon>
        <taxon>Pseudomonadota</taxon>
        <taxon>Gammaproteobacteria</taxon>
        <taxon>Pseudomonadales</taxon>
        <taxon>Pseudomonadaceae</taxon>
        <taxon>Pseudomonas</taxon>
    </lineage>
</organism>
<keyword evidence="1" id="KW-0963">Cytoplasm</keyword>
<dbReference type="RefSeq" id="WP_027916241.1">
    <property type="nucleotide sequence ID" value="NZ_CANLYG010000018.1"/>
</dbReference>
<dbReference type="GO" id="GO:0016787">
    <property type="term" value="F:hydrolase activity"/>
    <property type="evidence" value="ECO:0007669"/>
    <property type="project" value="UniProtKB-KW"/>
</dbReference>
<dbReference type="InterPro" id="IPR052365">
    <property type="entry name" value="THEM4/THEM5_acyl-CoA_thioest"/>
</dbReference>
<evidence type="ECO:0000256" key="2">
    <source>
        <dbReference type="ARBA" id="ARBA00022801"/>
    </source>
</evidence>
<gene>
    <name evidence="5" type="ORF">IZU98_14285</name>
</gene>
<evidence type="ECO:0000256" key="3">
    <source>
        <dbReference type="ARBA" id="ARBA00022832"/>
    </source>
</evidence>
<dbReference type="AlphaFoldDB" id="A0A2V4KI27"/>
<evidence type="ECO:0000256" key="1">
    <source>
        <dbReference type="ARBA" id="ARBA00022490"/>
    </source>
</evidence>
<evidence type="ECO:0000313" key="5">
    <source>
        <dbReference type="EMBL" id="QPH47572.1"/>
    </source>
</evidence>
<dbReference type="Gene3D" id="3.10.129.10">
    <property type="entry name" value="Hotdog Thioesterase"/>
    <property type="match status" value="1"/>
</dbReference>
<dbReference type="SUPFAM" id="SSF54637">
    <property type="entry name" value="Thioesterase/thiol ester dehydrase-isomerase"/>
    <property type="match status" value="1"/>
</dbReference>
<protein>
    <submittedName>
        <fullName evidence="5">PaaI family thioesterase</fullName>
    </submittedName>
</protein>
<dbReference type="EMBL" id="CP064946">
    <property type="protein sequence ID" value="QPH47572.1"/>
    <property type="molecule type" value="Genomic_DNA"/>
</dbReference>
<name>A0A2V4KI27_9PSED</name>
<keyword evidence="2" id="KW-0378">Hydrolase</keyword>